<dbReference type="InterPro" id="IPR023801">
    <property type="entry name" value="His_deacetylse_dom"/>
</dbReference>
<dbReference type="SUPFAM" id="SSF52768">
    <property type="entry name" value="Arginase/deacetylase"/>
    <property type="match status" value="1"/>
</dbReference>
<feature type="region of interest" description="Disordered" evidence="10">
    <location>
        <begin position="377"/>
        <end position="398"/>
    </location>
</feature>
<protein>
    <recommendedName>
        <fullName evidence="3">histone deacetylase</fullName>
        <ecNumber evidence="3">3.5.1.98</ecNumber>
    </recommendedName>
</protein>
<keyword evidence="9" id="KW-0539">Nucleus</keyword>
<keyword evidence="7" id="KW-0805">Transcription regulation</keyword>
<evidence type="ECO:0000256" key="3">
    <source>
        <dbReference type="ARBA" id="ARBA00012111"/>
    </source>
</evidence>
<keyword evidence="4" id="KW-0678">Repressor</keyword>
<evidence type="ECO:0000256" key="6">
    <source>
        <dbReference type="ARBA" id="ARBA00022853"/>
    </source>
</evidence>
<accession>A0A1Q9CNS0</accession>
<feature type="region of interest" description="Disordered" evidence="10">
    <location>
        <begin position="221"/>
        <end position="253"/>
    </location>
</feature>
<organism evidence="12 13">
    <name type="scientific">Symbiodinium microadriaticum</name>
    <name type="common">Dinoflagellate</name>
    <name type="synonym">Zooxanthella microadriatica</name>
    <dbReference type="NCBI Taxonomy" id="2951"/>
    <lineage>
        <taxon>Eukaryota</taxon>
        <taxon>Sar</taxon>
        <taxon>Alveolata</taxon>
        <taxon>Dinophyceae</taxon>
        <taxon>Suessiales</taxon>
        <taxon>Symbiodiniaceae</taxon>
        <taxon>Symbiodinium</taxon>
    </lineage>
</organism>
<evidence type="ECO:0000259" key="11">
    <source>
        <dbReference type="Pfam" id="PF00850"/>
    </source>
</evidence>
<evidence type="ECO:0000256" key="1">
    <source>
        <dbReference type="ARBA" id="ARBA00004123"/>
    </source>
</evidence>
<dbReference type="AlphaFoldDB" id="A0A1Q9CNS0"/>
<keyword evidence="8" id="KW-0804">Transcription</keyword>
<feature type="compositionally biased region" description="Basic residues" evidence="10">
    <location>
        <begin position="160"/>
        <end position="177"/>
    </location>
</feature>
<feature type="compositionally biased region" description="Acidic residues" evidence="10">
    <location>
        <begin position="583"/>
        <end position="607"/>
    </location>
</feature>
<feature type="region of interest" description="Disordered" evidence="10">
    <location>
        <begin position="267"/>
        <end position="292"/>
    </location>
</feature>
<feature type="domain" description="Histone deacetylase" evidence="11">
    <location>
        <begin position="663"/>
        <end position="947"/>
    </location>
</feature>
<evidence type="ECO:0000256" key="8">
    <source>
        <dbReference type="ARBA" id="ARBA00023163"/>
    </source>
</evidence>
<evidence type="ECO:0000256" key="9">
    <source>
        <dbReference type="ARBA" id="ARBA00023242"/>
    </source>
</evidence>
<evidence type="ECO:0000256" key="10">
    <source>
        <dbReference type="SAM" id="MobiDB-lite"/>
    </source>
</evidence>
<keyword evidence="13" id="KW-1185">Reference proteome</keyword>
<dbReference type="InterPro" id="IPR023696">
    <property type="entry name" value="Ureohydrolase_dom_sf"/>
</dbReference>
<dbReference type="InterPro" id="IPR037138">
    <property type="entry name" value="His_deacetylse_dom_sf"/>
</dbReference>
<dbReference type="InterPro" id="IPR000286">
    <property type="entry name" value="HDACs"/>
</dbReference>
<evidence type="ECO:0000256" key="5">
    <source>
        <dbReference type="ARBA" id="ARBA00022801"/>
    </source>
</evidence>
<dbReference type="GO" id="GO:0005737">
    <property type="term" value="C:cytoplasm"/>
    <property type="evidence" value="ECO:0007669"/>
    <property type="project" value="TreeGrafter"/>
</dbReference>
<dbReference type="Gene3D" id="3.40.800.20">
    <property type="entry name" value="Histone deacetylase domain"/>
    <property type="match status" value="1"/>
</dbReference>
<dbReference type="Pfam" id="PF00850">
    <property type="entry name" value="Hist_deacetyl"/>
    <property type="match status" value="1"/>
</dbReference>
<dbReference type="EMBL" id="LSRX01001033">
    <property type="protein sequence ID" value="OLP84545.1"/>
    <property type="molecule type" value="Genomic_DNA"/>
</dbReference>
<feature type="region of interest" description="Disordered" evidence="10">
    <location>
        <begin position="521"/>
        <end position="648"/>
    </location>
</feature>
<dbReference type="PRINTS" id="PR01270">
    <property type="entry name" value="HDASUPER"/>
</dbReference>
<dbReference type="OrthoDB" id="424012at2759"/>
<proteinExistence type="inferred from homology"/>
<dbReference type="GO" id="GO:0000118">
    <property type="term" value="C:histone deacetylase complex"/>
    <property type="evidence" value="ECO:0007669"/>
    <property type="project" value="TreeGrafter"/>
</dbReference>
<dbReference type="PANTHER" id="PTHR10625:SF5">
    <property type="entry name" value="HISTONE DEACETYLASE"/>
    <property type="match status" value="1"/>
</dbReference>
<gene>
    <name evidence="12" type="primary">HDA18</name>
    <name evidence="12" type="ORF">AK812_SmicGene34564</name>
</gene>
<dbReference type="CDD" id="cd09992">
    <property type="entry name" value="HDAC_classII"/>
    <property type="match status" value="1"/>
</dbReference>
<dbReference type="Proteomes" id="UP000186817">
    <property type="component" value="Unassembled WGS sequence"/>
</dbReference>
<evidence type="ECO:0000313" key="12">
    <source>
        <dbReference type="EMBL" id="OLP84545.1"/>
    </source>
</evidence>
<dbReference type="GO" id="GO:0141221">
    <property type="term" value="F:histone deacetylase activity, hydrolytic mechanism"/>
    <property type="evidence" value="ECO:0007669"/>
    <property type="project" value="UniProtKB-EC"/>
</dbReference>
<sequence length="1026" mass="111944">MPLRCWSELQAWKCIEAQPWGRRLAAGEGDPSTLSQGLASLDVDAKECEEVAAICRHLDLKIEVLPAPPGSAASKRVTAIRSADPFEEAEAEVKVEPRPAAVSGKVRLEERFGRKPPKPAVEAETLLEKSQLPKLTDFYRAVVDAYPGRYRRLSYDPTSMRKKKKKKLKKEAKKAEKRAKAEAEDTNSDEGHGKAKKAKGPVKVVDVKTCTAEEVDDELQKELEFEKSRPRPPKQCESASQADMSSPCHDHDSLAIAGHQPEIMQEHCQHGDPAAPKRKRRKTTSHPEEPQRLRACLAGITLAGLWPKLTCLPARMASDEEQQVLAAKLREMGVTCRACLEGPWYHKPHAAVGEKCYKHMISTGTVSSPLSVAALRKKGDAAPARTPDRGADEGENNTIRAAPRPLSEHVRFETREGNVLLYDPSPLDKWIGTSYKWDSRRQLHVETNTGDVLSAEDSEDYQRYVQRHNQRRQTGNQADELIKLVATHNPAVEAELRFYIAKFPGEVRRLLAEGKQVYKPLVDKRRHGGTSSAQTAEPRHQRDDSKKTKKENEKDKKDKKHKKAKKSQQDTPSGGEATTEQQQQDDAEAEPPTQEEVDWGSEGDDTETQPAVKAKAVVGEHGSDDSPSVMPLDANWPWGEQGGATGAATHAEGSSVIFQFGGKKELVLCHSREHLEGLKAASLAAARLRRPLWLPPGGCLDGIGEEALTSKEIDGRDTYITEGSLEAARFASGALLSLVDECLGGGSLLGLAFCRPPGHHAGLSSSTGFCLLNNVALAAQYARARYPDLVKRVLIFDWDVHHGQGTQEIFWSDPDVLFVSVHQFEPGFYPNSGTALETGGGKGKGYTVNVAMPPGYGDACLWLACAKVLLPAARTFRPDLVLVSAGFDAVAGDPLGDATCTPNIFGQITRELKHLAQDLCHGRLLFGLEGGYASAGLAMCVGNVAQALLEPQKQRGTDEPFAVKPDLSPKQNSLLAIYATSLAHQKLPLRLLEGSCCALVPFGTRASGMCPEPREDERAEKPASAS</sequence>
<comment type="similarity">
    <text evidence="2">Belongs to the histone deacetylase family. HD type 2 subfamily.</text>
</comment>
<keyword evidence="6" id="KW-0156">Chromatin regulator</keyword>
<feature type="compositionally biased region" description="Basic residues" evidence="10">
    <location>
        <begin position="557"/>
        <end position="566"/>
    </location>
</feature>
<name>A0A1Q9CNS0_SYMMI</name>
<keyword evidence="5" id="KW-0378">Hydrolase</keyword>
<evidence type="ECO:0000256" key="7">
    <source>
        <dbReference type="ARBA" id="ARBA00023015"/>
    </source>
</evidence>
<reference evidence="12 13" key="1">
    <citation type="submission" date="2016-02" db="EMBL/GenBank/DDBJ databases">
        <title>Genome analysis of coral dinoflagellate symbionts highlights evolutionary adaptations to a symbiotic lifestyle.</title>
        <authorList>
            <person name="Aranda M."/>
            <person name="Li Y."/>
            <person name="Liew Y.J."/>
            <person name="Baumgarten S."/>
            <person name="Simakov O."/>
            <person name="Wilson M."/>
            <person name="Piel J."/>
            <person name="Ashoor H."/>
            <person name="Bougouffa S."/>
            <person name="Bajic V.B."/>
            <person name="Ryu T."/>
            <person name="Ravasi T."/>
            <person name="Bayer T."/>
            <person name="Micklem G."/>
            <person name="Kim H."/>
            <person name="Bhak J."/>
            <person name="Lajeunesse T.C."/>
            <person name="Voolstra C.R."/>
        </authorList>
    </citation>
    <scope>NUCLEOTIDE SEQUENCE [LARGE SCALE GENOMIC DNA]</scope>
    <source>
        <strain evidence="12 13">CCMP2467</strain>
    </source>
</reference>
<dbReference type="GO" id="GO:0040029">
    <property type="term" value="P:epigenetic regulation of gene expression"/>
    <property type="evidence" value="ECO:0007669"/>
    <property type="project" value="TreeGrafter"/>
</dbReference>
<evidence type="ECO:0000256" key="4">
    <source>
        <dbReference type="ARBA" id="ARBA00022491"/>
    </source>
</evidence>
<evidence type="ECO:0000313" key="13">
    <source>
        <dbReference type="Proteomes" id="UP000186817"/>
    </source>
</evidence>
<feature type="compositionally biased region" description="Basic and acidic residues" evidence="10">
    <location>
        <begin position="537"/>
        <end position="556"/>
    </location>
</feature>
<dbReference type="PANTHER" id="PTHR10625">
    <property type="entry name" value="HISTONE DEACETYLASE HDAC1-RELATED"/>
    <property type="match status" value="1"/>
</dbReference>
<comment type="caution">
    <text evidence="12">The sequence shown here is derived from an EMBL/GenBank/DDBJ whole genome shotgun (WGS) entry which is preliminary data.</text>
</comment>
<dbReference type="EC" id="3.5.1.98" evidence="3"/>
<evidence type="ECO:0000256" key="2">
    <source>
        <dbReference type="ARBA" id="ARBA00007738"/>
    </source>
</evidence>
<feature type="region of interest" description="Disordered" evidence="10">
    <location>
        <begin position="155"/>
        <end position="201"/>
    </location>
</feature>
<feature type="compositionally biased region" description="Basic and acidic residues" evidence="10">
    <location>
        <begin position="178"/>
        <end position="193"/>
    </location>
</feature>
<comment type="subcellular location">
    <subcellularLocation>
        <location evidence="1">Nucleus</location>
    </subcellularLocation>
</comment>